<dbReference type="RefSeq" id="XP_003676888.1">
    <property type="nucleotide sequence ID" value="XM_003676840.1"/>
</dbReference>
<evidence type="ECO:0000313" key="2">
    <source>
        <dbReference type="EMBL" id="CCC70532.1"/>
    </source>
</evidence>
<feature type="region of interest" description="Disordered" evidence="1">
    <location>
        <begin position="60"/>
        <end position="80"/>
    </location>
</feature>
<reference key="2">
    <citation type="submission" date="2011-08" db="EMBL/GenBank/DDBJ databases">
        <title>Genome sequence of Naumovozyma castellii.</title>
        <authorList>
            <person name="Gordon J.L."/>
            <person name="Armisen D."/>
            <person name="Proux-Wera E."/>
            <person name="OhEigeartaigh S.S."/>
            <person name="Byrne K.P."/>
            <person name="Wolfe K.H."/>
        </authorList>
    </citation>
    <scope>NUCLEOTIDE SEQUENCE</scope>
    <source>
        <strain>Type strain:CBS 4309</strain>
    </source>
</reference>
<accession>G0VGB2</accession>
<dbReference type="HOGENOM" id="CLU_2590321_0_0_1"/>
<dbReference type="KEGG" id="ncs:NCAS_0F00480"/>
<name>G0VGB2_NAUCA</name>
<sequence length="80" mass="9105">MTDDESKGKSIDEGSTTKSIEKSDNSKRVIPWNLEDHGVNLKTFTGYDIKLNGWVRKDIIEERKKKSNGDDEENKMGTES</sequence>
<dbReference type="AlphaFoldDB" id="G0VGB2"/>
<dbReference type="GeneID" id="96904181"/>
<dbReference type="InParanoid" id="G0VGB2"/>
<protein>
    <submittedName>
        <fullName evidence="2">Uncharacterized protein</fullName>
    </submittedName>
</protein>
<dbReference type="OrthoDB" id="4054682at2759"/>
<proteinExistence type="predicted"/>
<evidence type="ECO:0000313" key="3">
    <source>
        <dbReference type="Proteomes" id="UP000001640"/>
    </source>
</evidence>
<organism evidence="2 3">
    <name type="scientific">Naumovozyma castellii</name>
    <name type="common">Yeast</name>
    <name type="synonym">Saccharomyces castellii</name>
    <dbReference type="NCBI Taxonomy" id="27288"/>
    <lineage>
        <taxon>Eukaryota</taxon>
        <taxon>Fungi</taxon>
        <taxon>Dikarya</taxon>
        <taxon>Ascomycota</taxon>
        <taxon>Saccharomycotina</taxon>
        <taxon>Saccharomycetes</taxon>
        <taxon>Saccharomycetales</taxon>
        <taxon>Saccharomycetaceae</taxon>
        <taxon>Naumovozyma</taxon>
    </lineage>
</organism>
<gene>
    <name evidence="2" type="primary">NCAS0F00480</name>
    <name evidence="2" type="ordered locus">NCAS_0F00480</name>
</gene>
<dbReference type="eggNOG" id="ENOG502SDVQ">
    <property type="taxonomic scope" value="Eukaryota"/>
</dbReference>
<evidence type="ECO:0000256" key="1">
    <source>
        <dbReference type="SAM" id="MobiDB-lite"/>
    </source>
</evidence>
<dbReference type="Proteomes" id="UP000001640">
    <property type="component" value="Chromosome 6"/>
</dbReference>
<reference evidence="2 3" key="1">
    <citation type="journal article" date="2011" name="Proc. Natl. Acad. Sci. U.S.A.">
        <title>Evolutionary erosion of yeast sex chromosomes by mating-type switching accidents.</title>
        <authorList>
            <person name="Gordon J.L."/>
            <person name="Armisen D."/>
            <person name="Proux-Wera E."/>
            <person name="Oheigeartaigh S.S."/>
            <person name="Byrne K.P."/>
            <person name="Wolfe K.H."/>
        </authorList>
    </citation>
    <scope>NUCLEOTIDE SEQUENCE [LARGE SCALE GENOMIC DNA]</scope>
    <source>
        <strain evidence="3">ATCC 76901 / BCRC 22586 / CBS 4309 / NBRC 1992 / NRRL Y-12630</strain>
    </source>
</reference>
<keyword evidence="3" id="KW-1185">Reference proteome</keyword>
<feature type="region of interest" description="Disordered" evidence="1">
    <location>
        <begin position="1"/>
        <end position="29"/>
    </location>
</feature>
<feature type="compositionally biased region" description="Basic and acidic residues" evidence="1">
    <location>
        <begin position="1"/>
        <end position="12"/>
    </location>
</feature>
<dbReference type="EMBL" id="HE576757">
    <property type="protein sequence ID" value="CCC70532.1"/>
    <property type="molecule type" value="Genomic_DNA"/>
</dbReference>
<dbReference type="STRING" id="1064592.G0VGB2"/>